<dbReference type="OrthoDB" id="10268130at2759"/>
<dbReference type="EMBL" id="BQMJ01000056">
    <property type="protein sequence ID" value="GJQ14518.1"/>
    <property type="molecule type" value="Genomic_DNA"/>
</dbReference>
<dbReference type="SUPFAM" id="SSF48371">
    <property type="entry name" value="ARM repeat"/>
    <property type="match status" value="2"/>
</dbReference>
<gene>
    <name evidence="8" type="ORF">GpartN1_g6309.t1</name>
</gene>
<sequence length="904" mass="100215">MPLPGSLKRVAVAALKKQTKNSSYQPFLADLQRNRNYFNSDVTIQRNNTQMNNPSFELIEQLPSCKRLDWGIFNKARFQLQSILSRGKCQGTMENKEIGTFSRKSSRDQNDKANEKTLRCAASPWTLALSAVLSFAVFCEGTKEDGQQVENLAIEEKQRKFRTVIDDLQSDNMESAQRALKYLLELVHDADNHQLLINLGVATALVNILSRSNQEARLVRQMSTGESNSSHTCLDRSQIVFILAQLSHSTCSHSALMEANVVSSVCDLLDDMGWKTSYRSTGTFSWLPQWFSFSKGHNQNSKEKNDSSTPRVASTVALSSQENVVGSGSLQAKDQRDSMFLSRKSSSLLLDLKREDQQKSQITNSCIQVISHLARNPQFIDKLVQSPVIHPLLDIVQREEDLITRREALLAVASLAKAESNMIFKSGALTVLLQCCESQDPQLSSYAVGALLNAMKHGDIDTHRQFMKEDGHRILIKLCQTKDKAYEQSKIFAVLTLGELFQTEHPKGTIIRQKLLQSQTVNVWKNILLQSDEKEDEILLKNVCKVFWLCGQKSTCRDIIAKELDEKTLEKWISFLGNASNDLSCASLFALSSYVSDEKVKHELAKQEHLIENIVPLLGRTCNISEAAVSILSSLSTDATIQMQLCKASCLMALLKIPTTPNNSQFLVQLLANLSKNEACRVYVAHEGGLSLLLKFANSKDQTLRQEAARALYNLCRPGVTRTMVVQAGALRTLVSLISSTDDPVTSQYAIGCLSSIAESFENVPRLAELGVASLLVKKLTNTPKPSKELLRYSVLCIAEMANIMEIHSMLAESGVIPLLLSCCASRDLETQQYALMALCNLSATESVRPLLKQQGATRILGIVLRSAMPLPEIQGMAAAILANLTKGEQNMIHIQPLSPMTAA</sequence>
<dbReference type="PANTHER" id="PTHR47249:SF1">
    <property type="entry name" value="VACUOLAR PROTEIN 8"/>
    <property type="match status" value="1"/>
</dbReference>
<keyword evidence="3" id="KW-0926">Vacuole</keyword>
<evidence type="ECO:0000313" key="8">
    <source>
        <dbReference type="EMBL" id="GJQ14518.1"/>
    </source>
</evidence>
<name>A0A9C7Q0Z6_9RHOD</name>
<dbReference type="Pfam" id="PF00514">
    <property type="entry name" value="Arm"/>
    <property type="match status" value="2"/>
</dbReference>
<comment type="similarity">
    <text evidence="2">Belongs to the beta-catenin family.</text>
</comment>
<evidence type="ECO:0000256" key="2">
    <source>
        <dbReference type="ARBA" id="ARBA00005462"/>
    </source>
</evidence>
<dbReference type="SMART" id="SM00185">
    <property type="entry name" value="ARM"/>
    <property type="match status" value="7"/>
</dbReference>
<proteinExistence type="inferred from homology"/>
<accession>A0A9C7Q0Z6</accession>
<evidence type="ECO:0000256" key="7">
    <source>
        <dbReference type="ARBA" id="ARBA00026209"/>
    </source>
</evidence>
<evidence type="ECO:0000313" key="9">
    <source>
        <dbReference type="Proteomes" id="UP001061958"/>
    </source>
</evidence>
<dbReference type="GO" id="GO:0071562">
    <property type="term" value="P:nucleus-vacuole junction assembly"/>
    <property type="evidence" value="ECO:0007669"/>
    <property type="project" value="InterPro"/>
</dbReference>
<dbReference type="GO" id="GO:0005774">
    <property type="term" value="C:vacuolar membrane"/>
    <property type="evidence" value="ECO:0007669"/>
    <property type="project" value="UniProtKB-SubCell"/>
</dbReference>
<reference evidence="8" key="2">
    <citation type="submission" date="2022-01" db="EMBL/GenBank/DDBJ databases">
        <authorList>
            <person name="Hirooka S."/>
            <person name="Miyagishima S.Y."/>
        </authorList>
    </citation>
    <scope>NUCLEOTIDE SEQUENCE</scope>
    <source>
        <strain evidence="8">NBRC 102759</strain>
    </source>
</reference>
<keyword evidence="4" id="KW-0677">Repeat</keyword>
<dbReference type="InterPro" id="IPR011989">
    <property type="entry name" value="ARM-like"/>
</dbReference>
<dbReference type="InterPro" id="IPR000225">
    <property type="entry name" value="Armadillo"/>
</dbReference>
<comment type="caution">
    <text evidence="8">The sequence shown here is derived from an EMBL/GenBank/DDBJ whole genome shotgun (WGS) entry which is preliminary data.</text>
</comment>
<dbReference type="PANTHER" id="PTHR47249">
    <property type="entry name" value="VACUOLAR PROTEIN 8"/>
    <property type="match status" value="1"/>
</dbReference>
<dbReference type="InterPro" id="IPR045156">
    <property type="entry name" value="Vac8"/>
</dbReference>
<dbReference type="Proteomes" id="UP001061958">
    <property type="component" value="Unassembled WGS sequence"/>
</dbReference>
<dbReference type="AlphaFoldDB" id="A0A9C7Q0Z6"/>
<comment type="subcellular location">
    <subcellularLocation>
        <location evidence="1">Vacuole membrane</location>
        <topology evidence="1">Lipid-anchor</topology>
    </subcellularLocation>
</comment>
<organism evidence="8 9">
    <name type="scientific">Galdieria partita</name>
    <dbReference type="NCBI Taxonomy" id="83374"/>
    <lineage>
        <taxon>Eukaryota</taxon>
        <taxon>Rhodophyta</taxon>
        <taxon>Bangiophyceae</taxon>
        <taxon>Galdieriales</taxon>
        <taxon>Galdieriaceae</taxon>
        <taxon>Galdieria</taxon>
    </lineage>
</organism>
<protein>
    <recommendedName>
        <fullName evidence="7">Vacuolar protein 8</fullName>
    </recommendedName>
</protein>
<dbReference type="GO" id="GO:0043495">
    <property type="term" value="F:protein-membrane adaptor activity"/>
    <property type="evidence" value="ECO:0007669"/>
    <property type="project" value="InterPro"/>
</dbReference>
<reference evidence="8" key="1">
    <citation type="journal article" date="2022" name="Proc. Natl. Acad. Sci. U.S.A.">
        <title>Life cycle and functional genomics of the unicellular red alga Galdieria for elucidating algal and plant evolution and industrial use.</title>
        <authorList>
            <person name="Hirooka S."/>
            <person name="Itabashi T."/>
            <person name="Ichinose T.M."/>
            <person name="Onuma R."/>
            <person name="Fujiwara T."/>
            <person name="Yamashita S."/>
            <person name="Jong L.W."/>
            <person name="Tomita R."/>
            <person name="Iwane A.H."/>
            <person name="Miyagishima S.Y."/>
        </authorList>
    </citation>
    <scope>NUCLEOTIDE SEQUENCE</scope>
    <source>
        <strain evidence="8">NBRC 102759</strain>
    </source>
</reference>
<dbReference type="Gene3D" id="1.25.10.10">
    <property type="entry name" value="Leucine-rich Repeat Variant"/>
    <property type="match status" value="3"/>
</dbReference>
<evidence type="ECO:0000256" key="3">
    <source>
        <dbReference type="ARBA" id="ARBA00022554"/>
    </source>
</evidence>
<evidence type="ECO:0000256" key="6">
    <source>
        <dbReference type="ARBA" id="ARBA00023288"/>
    </source>
</evidence>
<dbReference type="InterPro" id="IPR016024">
    <property type="entry name" value="ARM-type_fold"/>
</dbReference>
<evidence type="ECO:0000256" key="4">
    <source>
        <dbReference type="ARBA" id="ARBA00022737"/>
    </source>
</evidence>
<evidence type="ECO:0000256" key="5">
    <source>
        <dbReference type="ARBA" id="ARBA00023136"/>
    </source>
</evidence>
<keyword evidence="6" id="KW-0449">Lipoprotein</keyword>
<evidence type="ECO:0000256" key="1">
    <source>
        <dbReference type="ARBA" id="ARBA00004592"/>
    </source>
</evidence>
<keyword evidence="9" id="KW-1185">Reference proteome</keyword>
<keyword evidence="5" id="KW-0472">Membrane</keyword>